<gene>
    <name evidence="8" type="ORF">M404DRAFT_19876</name>
</gene>
<name>A0A0C3KR91_PISTI</name>
<dbReference type="STRING" id="870435.A0A0C3KR91"/>
<evidence type="ECO:0000256" key="6">
    <source>
        <dbReference type="SAM" id="MobiDB-lite"/>
    </source>
</evidence>
<feature type="compositionally biased region" description="Low complexity" evidence="6">
    <location>
        <begin position="412"/>
        <end position="422"/>
    </location>
</feature>
<keyword evidence="7" id="KW-0812">Transmembrane</keyword>
<keyword evidence="5" id="KW-0539">Nucleus</keyword>
<keyword evidence="7" id="KW-0472">Membrane</keyword>
<protein>
    <submittedName>
        <fullName evidence="8">Uncharacterized protein</fullName>
    </submittedName>
</protein>
<evidence type="ECO:0000256" key="7">
    <source>
        <dbReference type="SAM" id="Phobius"/>
    </source>
</evidence>
<reference evidence="9" key="2">
    <citation type="submission" date="2015-01" db="EMBL/GenBank/DDBJ databases">
        <title>Evolutionary Origins and Diversification of the Mycorrhizal Mutualists.</title>
        <authorList>
            <consortium name="DOE Joint Genome Institute"/>
            <consortium name="Mycorrhizal Genomics Consortium"/>
            <person name="Kohler A."/>
            <person name="Kuo A."/>
            <person name="Nagy L.G."/>
            <person name="Floudas D."/>
            <person name="Copeland A."/>
            <person name="Barry K.W."/>
            <person name="Cichocki N."/>
            <person name="Veneault-Fourrey C."/>
            <person name="LaButti K."/>
            <person name="Lindquist E.A."/>
            <person name="Lipzen A."/>
            <person name="Lundell T."/>
            <person name="Morin E."/>
            <person name="Murat C."/>
            <person name="Riley R."/>
            <person name="Ohm R."/>
            <person name="Sun H."/>
            <person name="Tunlid A."/>
            <person name="Henrissat B."/>
            <person name="Grigoriev I.V."/>
            <person name="Hibbett D.S."/>
            <person name="Martin F."/>
        </authorList>
    </citation>
    <scope>NUCLEOTIDE SEQUENCE [LARGE SCALE GENOMIC DNA]</scope>
    <source>
        <strain evidence="9">Marx 270</strain>
    </source>
</reference>
<dbReference type="InParanoid" id="A0A0C3KR91"/>
<proteinExistence type="predicted"/>
<evidence type="ECO:0000256" key="1">
    <source>
        <dbReference type="ARBA" id="ARBA00004123"/>
    </source>
</evidence>
<feature type="transmembrane region" description="Helical" evidence="7">
    <location>
        <begin position="191"/>
        <end position="215"/>
    </location>
</feature>
<sequence>MNLTRQERLSGTRGDVKIGVDEVLRRDVEGASERYGCDGCTSQECEGLGGAVLVPFCIGKEEGGCDSALGGLLGSKVIPTDEDTAGGSGSDINATGFGKGIFRNDSREGRQDTINTASLGGRGRIHLGVNAICLSRRLCRFFVLGVGTASVSLKMKKAKHFKCGMCPRRLNSGGCFCVSVRAVALLGPGKLGVVFLFFLSFFLFGFGLLGLGTALPGRDGYEVEIFGMEGIPAPDVADYKRRREIELGLAAGSISQPQPKRPKIDNRPLSEDELRAQLEARKALMGASSDAPAAAPAPEATSAVYNTAPTAYAVPPAPTPGITPLGASPPPGLPGISSPPFMPGFLPPGPFPGVPPMASPFPGIPGFPPGSPPPGFPMPPPGLLPPPGMLPPGAPPFPPGVSRPPLPPPTFVPASSSSPVAPMNGTPASAPPPGFVPPAATALQPPAVSLSPPLVLPNPALEQKYGPFKKKTDLKKYADPNFSPEEKRGRSAKYYFASDATNTTPSQDQMASGTEEFRGKKRARAEDFL</sequence>
<dbReference type="PANTHER" id="PTHR23215">
    <property type="entry name" value="ZINC FINGER PROTEIN 207"/>
    <property type="match status" value="1"/>
</dbReference>
<evidence type="ECO:0000256" key="4">
    <source>
        <dbReference type="ARBA" id="ARBA00022833"/>
    </source>
</evidence>
<comment type="subcellular location">
    <subcellularLocation>
        <location evidence="1">Nucleus</location>
    </subcellularLocation>
</comment>
<evidence type="ECO:0000256" key="5">
    <source>
        <dbReference type="ARBA" id="ARBA00023242"/>
    </source>
</evidence>
<evidence type="ECO:0000313" key="9">
    <source>
        <dbReference type="Proteomes" id="UP000054217"/>
    </source>
</evidence>
<feature type="compositionally biased region" description="Polar residues" evidence="6">
    <location>
        <begin position="499"/>
        <end position="512"/>
    </location>
</feature>
<dbReference type="OrthoDB" id="1306014at2759"/>
<evidence type="ECO:0000313" key="8">
    <source>
        <dbReference type="EMBL" id="KIO12057.1"/>
    </source>
</evidence>
<feature type="compositionally biased region" description="Basic and acidic residues" evidence="6">
    <location>
        <begin position="472"/>
        <end position="489"/>
    </location>
</feature>
<feature type="region of interest" description="Disordered" evidence="6">
    <location>
        <begin position="472"/>
        <end position="529"/>
    </location>
</feature>
<evidence type="ECO:0000256" key="3">
    <source>
        <dbReference type="ARBA" id="ARBA00022771"/>
    </source>
</evidence>
<keyword evidence="4" id="KW-0862">Zinc</keyword>
<feature type="compositionally biased region" description="Pro residues" evidence="6">
    <location>
        <begin position="368"/>
        <end position="411"/>
    </location>
</feature>
<dbReference type="HOGENOM" id="CLU_037132_4_1_1"/>
<dbReference type="AlphaFoldDB" id="A0A0C3KR91"/>
<feature type="region of interest" description="Disordered" evidence="6">
    <location>
        <begin position="368"/>
        <end position="440"/>
    </location>
</feature>
<keyword evidence="7" id="KW-1133">Transmembrane helix</keyword>
<accession>A0A0C3KR91</accession>
<keyword evidence="2" id="KW-0479">Metal-binding</keyword>
<evidence type="ECO:0000256" key="2">
    <source>
        <dbReference type="ARBA" id="ARBA00022723"/>
    </source>
</evidence>
<keyword evidence="9" id="KW-1185">Reference proteome</keyword>
<dbReference type="PANTHER" id="PTHR23215:SF0">
    <property type="entry name" value="BUB3-INTERACTING AND GLEBS MOTIF-CONTAINING PROTEIN ZNF207"/>
    <property type="match status" value="1"/>
</dbReference>
<reference evidence="8 9" key="1">
    <citation type="submission" date="2014-04" db="EMBL/GenBank/DDBJ databases">
        <authorList>
            <consortium name="DOE Joint Genome Institute"/>
            <person name="Kuo A."/>
            <person name="Kohler A."/>
            <person name="Costa M.D."/>
            <person name="Nagy L.G."/>
            <person name="Floudas D."/>
            <person name="Copeland A."/>
            <person name="Barry K.W."/>
            <person name="Cichocki N."/>
            <person name="Veneault-Fourrey C."/>
            <person name="LaButti K."/>
            <person name="Lindquist E.A."/>
            <person name="Lipzen A."/>
            <person name="Lundell T."/>
            <person name="Morin E."/>
            <person name="Murat C."/>
            <person name="Sun H."/>
            <person name="Tunlid A."/>
            <person name="Henrissat B."/>
            <person name="Grigoriev I.V."/>
            <person name="Hibbett D.S."/>
            <person name="Martin F."/>
            <person name="Nordberg H.P."/>
            <person name="Cantor M.N."/>
            <person name="Hua S.X."/>
        </authorList>
    </citation>
    <scope>NUCLEOTIDE SEQUENCE [LARGE SCALE GENOMIC DNA]</scope>
    <source>
        <strain evidence="8 9">Marx 270</strain>
    </source>
</reference>
<keyword evidence="3" id="KW-0863">Zinc-finger</keyword>
<dbReference type="EMBL" id="KN831948">
    <property type="protein sequence ID" value="KIO12057.1"/>
    <property type="molecule type" value="Genomic_DNA"/>
</dbReference>
<organism evidence="8 9">
    <name type="scientific">Pisolithus tinctorius Marx 270</name>
    <dbReference type="NCBI Taxonomy" id="870435"/>
    <lineage>
        <taxon>Eukaryota</taxon>
        <taxon>Fungi</taxon>
        <taxon>Dikarya</taxon>
        <taxon>Basidiomycota</taxon>
        <taxon>Agaricomycotina</taxon>
        <taxon>Agaricomycetes</taxon>
        <taxon>Agaricomycetidae</taxon>
        <taxon>Boletales</taxon>
        <taxon>Sclerodermatineae</taxon>
        <taxon>Pisolithaceae</taxon>
        <taxon>Pisolithus</taxon>
    </lineage>
</organism>
<dbReference type="GO" id="GO:0008270">
    <property type="term" value="F:zinc ion binding"/>
    <property type="evidence" value="ECO:0007669"/>
    <property type="project" value="UniProtKB-KW"/>
</dbReference>
<dbReference type="Proteomes" id="UP000054217">
    <property type="component" value="Unassembled WGS sequence"/>
</dbReference>
<dbReference type="GO" id="GO:0005634">
    <property type="term" value="C:nucleus"/>
    <property type="evidence" value="ECO:0007669"/>
    <property type="project" value="UniProtKB-SubCell"/>
</dbReference>